<proteinExistence type="predicted"/>
<comment type="caution">
    <text evidence="1">The sequence shown here is derived from an EMBL/GenBank/DDBJ whole genome shotgun (WGS) entry which is preliminary data.</text>
</comment>
<dbReference type="EMBL" id="CM056744">
    <property type="protein sequence ID" value="KAJ8667410.1"/>
    <property type="molecule type" value="Genomic_DNA"/>
</dbReference>
<organism evidence="1 2">
    <name type="scientific">Eretmocerus hayati</name>
    <dbReference type="NCBI Taxonomy" id="131215"/>
    <lineage>
        <taxon>Eukaryota</taxon>
        <taxon>Metazoa</taxon>
        <taxon>Ecdysozoa</taxon>
        <taxon>Arthropoda</taxon>
        <taxon>Hexapoda</taxon>
        <taxon>Insecta</taxon>
        <taxon>Pterygota</taxon>
        <taxon>Neoptera</taxon>
        <taxon>Endopterygota</taxon>
        <taxon>Hymenoptera</taxon>
        <taxon>Apocrita</taxon>
        <taxon>Proctotrupomorpha</taxon>
        <taxon>Chalcidoidea</taxon>
        <taxon>Aphelinidae</taxon>
        <taxon>Aphelininae</taxon>
        <taxon>Eretmocerus</taxon>
    </lineage>
</organism>
<accession>A0ACC2NCP7</accession>
<protein>
    <submittedName>
        <fullName evidence="1">Uncharacterized protein</fullName>
    </submittedName>
</protein>
<evidence type="ECO:0000313" key="1">
    <source>
        <dbReference type="EMBL" id="KAJ8667410.1"/>
    </source>
</evidence>
<dbReference type="Proteomes" id="UP001239111">
    <property type="component" value="Chromosome 4"/>
</dbReference>
<reference evidence="1" key="1">
    <citation type="submission" date="2023-04" db="EMBL/GenBank/DDBJ databases">
        <title>A chromosome-level genome assembly of the parasitoid wasp Eretmocerus hayati.</title>
        <authorList>
            <person name="Zhong Y."/>
            <person name="Liu S."/>
            <person name="Liu Y."/>
        </authorList>
    </citation>
    <scope>NUCLEOTIDE SEQUENCE</scope>
    <source>
        <strain evidence="1">ZJU_SS_LIU_2023</strain>
    </source>
</reference>
<name>A0ACC2NCP7_9HYME</name>
<keyword evidence="2" id="KW-1185">Reference proteome</keyword>
<gene>
    <name evidence="1" type="ORF">QAD02_009073</name>
</gene>
<evidence type="ECO:0000313" key="2">
    <source>
        <dbReference type="Proteomes" id="UP001239111"/>
    </source>
</evidence>
<sequence length="272" mass="30307">MVSSSGKSWEFNLSALKGDPNEWSSETKLSCGSLRHEGPQLDSCHDSGRTSILQRNARQKHLPGFTIVVSILLLPRLETYSVDGLTLNGEIVVGEKVGHTYAAEHSIVEKVVRSNIYHHSGPWDVAAIQAYCRKNGRYNNGLVAGWAEDDSFVVKYLGRFAVAVCPIFKESIKVPEDECNVYRLLPFKVAGKHRGRPSVREIVLALVRCPDGNYLLPGWALATIRTDAYNLVGINTMNVDVRARPDYLYVNGEYVKPRYTPDSTTPLKITDE</sequence>